<dbReference type="GO" id="GO:0070072">
    <property type="term" value="P:vacuolar proton-transporting V-type ATPase complex assembly"/>
    <property type="evidence" value="ECO:0007669"/>
    <property type="project" value="UniProtKB-UniRule"/>
</dbReference>
<dbReference type="PANTHER" id="PTHR31792:SF3">
    <property type="entry name" value="VACUOLAR ATPASE ASSEMBLY INTEGRAL MEMBRANE PROTEIN VMA21"/>
    <property type="match status" value="1"/>
</dbReference>
<sequence length="77" mass="8266">MAVDIPRSVIQKLMGYTAAMVVLPVLTFFVIQQFTTNTLVSGGLAALAANVVLIAYVISAFAEDTTEADEKESKKEN</sequence>
<keyword evidence="2 6" id="KW-0256">Endoplasmic reticulum</keyword>
<keyword evidence="1 6" id="KW-0812">Transmembrane</keyword>
<keyword evidence="5 6" id="KW-0968">Cytoplasmic vesicle</keyword>
<dbReference type="AlphaFoldDB" id="A0AAV5RT32"/>
<dbReference type="InterPro" id="IPR019013">
    <property type="entry name" value="Vma21"/>
</dbReference>
<dbReference type="EMBL" id="BTGD01000001">
    <property type="protein sequence ID" value="GMM54321.1"/>
    <property type="molecule type" value="Genomic_DNA"/>
</dbReference>
<dbReference type="HAMAP" id="MF_03058">
    <property type="entry name" value="VMA21"/>
    <property type="match status" value="1"/>
</dbReference>
<reference evidence="7 8" key="1">
    <citation type="journal article" date="2023" name="Elife">
        <title>Identification of key yeast species and microbe-microbe interactions impacting larval growth of Drosophila in the wild.</title>
        <authorList>
            <person name="Mure A."/>
            <person name="Sugiura Y."/>
            <person name="Maeda R."/>
            <person name="Honda K."/>
            <person name="Sakurai N."/>
            <person name="Takahashi Y."/>
            <person name="Watada M."/>
            <person name="Katoh T."/>
            <person name="Gotoh A."/>
            <person name="Gotoh Y."/>
            <person name="Taniguchi I."/>
            <person name="Nakamura K."/>
            <person name="Hayashi T."/>
            <person name="Katayama T."/>
            <person name="Uemura T."/>
            <person name="Hattori Y."/>
        </authorList>
    </citation>
    <scope>NUCLEOTIDE SEQUENCE [LARGE SCALE GENOMIC DNA]</scope>
    <source>
        <strain evidence="7 8">KH-74</strain>
    </source>
</reference>
<dbReference type="Proteomes" id="UP001377567">
    <property type="component" value="Unassembled WGS sequence"/>
</dbReference>
<evidence type="ECO:0000256" key="1">
    <source>
        <dbReference type="ARBA" id="ARBA00022692"/>
    </source>
</evidence>
<evidence type="ECO:0000256" key="4">
    <source>
        <dbReference type="ARBA" id="ARBA00023136"/>
    </source>
</evidence>
<comment type="function">
    <text evidence="6">Required for the assembly of the V0 complex of the vacuolar ATPase (V-ATPase) in the endoplasmic reticulum.</text>
</comment>
<dbReference type="GO" id="GO:0033116">
    <property type="term" value="C:endoplasmic reticulum-Golgi intermediate compartment membrane"/>
    <property type="evidence" value="ECO:0007669"/>
    <property type="project" value="UniProtKB-SubCell"/>
</dbReference>
<evidence type="ECO:0000256" key="5">
    <source>
        <dbReference type="ARBA" id="ARBA00023329"/>
    </source>
</evidence>
<protein>
    <submittedName>
        <fullName evidence="7">Vma21 protein</fullName>
    </submittedName>
</protein>
<evidence type="ECO:0000256" key="2">
    <source>
        <dbReference type="ARBA" id="ARBA00022824"/>
    </source>
</evidence>
<feature type="transmembrane region" description="Helical" evidence="6">
    <location>
        <begin position="13"/>
        <end position="31"/>
    </location>
</feature>
<evidence type="ECO:0000256" key="6">
    <source>
        <dbReference type="HAMAP-Rule" id="MF_03058"/>
    </source>
</evidence>
<feature type="transmembrane region" description="Helical" evidence="6">
    <location>
        <begin position="43"/>
        <end position="62"/>
    </location>
</feature>
<keyword evidence="3 6" id="KW-1133">Transmembrane helix</keyword>
<dbReference type="GO" id="GO:0005789">
    <property type="term" value="C:endoplasmic reticulum membrane"/>
    <property type="evidence" value="ECO:0007669"/>
    <property type="project" value="UniProtKB-SubCell"/>
</dbReference>
<name>A0AAV5RT32_MAUHU</name>
<comment type="similarity">
    <text evidence="6">Belongs to the VMA21 family.</text>
</comment>
<comment type="subcellular location">
    <subcellularLocation>
        <location evidence="6">Endoplasmic reticulum membrane</location>
        <topology evidence="6">Multi-pass membrane protein</topology>
    </subcellularLocation>
    <subcellularLocation>
        <location evidence="6">Endoplasmic reticulum-Golgi intermediate compartment membrane</location>
        <topology evidence="6">Multi-pass membrane protein</topology>
    </subcellularLocation>
    <subcellularLocation>
        <location evidence="6">Cytoplasmic vesicle</location>
        <location evidence="6">COPII-coated vesicle membrane</location>
        <topology evidence="6">Multi-pass membrane protein</topology>
    </subcellularLocation>
</comment>
<dbReference type="GO" id="GO:0012507">
    <property type="term" value="C:ER to Golgi transport vesicle membrane"/>
    <property type="evidence" value="ECO:0007669"/>
    <property type="project" value="UniProtKB-SubCell"/>
</dbReference>
<evidence type="ECO:0000313" key="7">
    <source>
        <dbReference type="EMBL" id="GMM54321.1"/>
    </source>
</evidence>
<accession>A0AAV5RT32</accession>
<evidence type="ECO:0000313" key="8">
    <source>
        <dbReference type="Proteomes" id="UP001377567"/>
    </source>
</evidence>
<keyword evidence="8" id="KW-1185">Reference proteome</keyword>
<comment type="caution">
    <text evidence="7">The sequence shown here is derived from an EMBL/GenBank/DDBJ whole genome shotgun (WGS) entry which is preliminary data.</text>
</comment>
<feature type="short sequence motif" description="Prevents secretion from ER" evidence="6">
    <location>
        <begin position="74"/>
        <end position="77"/>
    </location>
</feature>
<proteinExistence type="inferred from homology"/>
<dbReference type="PANTHER" id="PTHR31792">
    <property type="entry name" value="VACUOLAR ATPASE ASSEMBLY INTEGRAL MEMBRANE PROTEIN VMA21"/>
    <property type="match status" value="1"/>
</dbReference>
<keyword evidence="4 6" id="KW-0472">Membrane</keyword>
<organism evidence="7 8">
    <name type="scientific">Maudiozyma humilis</name>
    <name type="common">Sour dough yeast</name>
    <name type="synonym">Kazachstania humilis</name>
    <dbReference type="NCBI Taxonomy" id="51915"/>
    <lineage>
        <taxon>Eukaryota</taxon>
        <taxon>Fungi</taxon>
        <taxon>Dikarya</taxon>
        <taxon>Ascomycota</taxon>
        <taxon>Saccharomycotina</taxon>
        <taxon>Saccharomycetes</taxon>
        <taxon>Saccharomycetales</taxon>
        <taxon>Saccharomycetaceae</taxon>
        <taxon>Maudiozyma</taxon>
    </lineage>
</organism>
<gene>
    <name evidence="7" type="ORF">DAKH74_009370</name>
</gene>
<dbReference type="Pfam" id="PF09446">
    <property type="entry name" value="VMA21"/>
    <property type="match status" value="1"/>
</dbReference>
<evidence type="ECO:0000256" key="3">
    <source>
        <dbReference type="ARBA" id="ARBA00022989"/>
    </source>
</evidence>